<reference evidence="4 5" key="1">
    <citation type="submission" date="2018-04" db="EMBL/GenBank/DDBJ databases">
        <title>Aerococcus urinae genomes.</title>
        <authorList>
            <person name="Hilt E."/>
            <person name="Gilbert N.M."/>
            <person name="Thomas-White K."/>
            <person name="Putonti C."/>
            <person name="Lewis A.L."/>
            <person name="Visck K.L."/>
            <person name="Wolfe A.J."/>
        </authorList>
    </citation>
    <scope>NUCLEOTIDE SEQUENCE [LARGE SCALE GENOMIC DNA]</scope>
    <source>
        <strain evidence="4 5">UMB7480</strain>
    </source>
</reference>
<evidence type="ECO:0000256" key="1">
    <source>
        <dbReference type="SAM" id="Coils"/>
    </source>
</evidence>
<dbReference type="AlphaFoldDB" id="A0A329NUM4"/>
<keyword evidence="1" id="KW-0175">Coiled coil</keyword>
<accession>A0A329NUM4</accession>
<keyword evidence="3" id="KW-0472">Membrane</keyword>
<feature type="region of interest" description="Disordered" evidence="2">
    <location>
        <begin position="119"/>
        <end position="139"/>
    </location>
</feature>
<feature type="transmembrane region" description="Helical" evidence="3">
    <location>
        <begin position="515"/>
        <end position="539"/>
    </location>
</feature>
<feature type="coiled-coil region" evidence="1">
    <location>
        <begin position="437"/>
        <end position="471"/>
    </location>
</feature>
<dbReference type="Proteomes" id="UP000251923">
    <property type="component" value="Unassembled WGS sequence"/>
</dbReference>
<evidence type="ECO:0000256" key="3">
    <source>
        <dbReference type="SAM" id="Phobius"/>
    </source>
</evidence>
<evidence type="ECO:0000256" key="2">
    <source>
        <dbReference type="SAM" id="MobiDB-lite"/>
    </source>
</evidence>
<feature type="compositionally biased region" description="Acidic residues" evidence="2">
    <location>
        <begin position="16"/>
        <end position="46"/>
    </location>
</feature>
<gene>
    <name evidence="4" type="ORF">DBT54_08665</name>
</gene>
<proteinExistence type="predicted"/>
<keyword evidence="3" id="KW-0812">Transmembrane</keyword>
<feature type="compositionally biased region" description="Acidic residues" evidence="2">
    <location>
        <begin position="54"/>
        <end position="64"/>
    </location>
</feature>
<feature type="region of interest" description="Disordered" evidence="2">
    <location>
        <begin position="1"/>
        <end position="64"/>
    </location>
</feature>
<dbReference type="EMBL" id="QMHM01000023">
    <property type="protein sequence ID" value="RAV77520.1"/>
    <property type="molecule type" value="Genomic_DNA"/>
</dbReference>
<feature type="compositionally biased region" description="Acidic residues" evidence="2">
    <location>
        <begin position="120"/>
        <end position="130"/>
    </location>
</feature>
<dbReference type="RefSeq" id="WP_111829235.1">
    <property type="nucleotide sequence ID" value="NZ_JASOTA010000001.1"/>
</dbReference>
<name>A0A329NUM4_9LACT</name>
<evidence type="ECO:0000313" key="4">
    <source>
        <dbReference type="EMBL" id="RAV77520.1"/>
    </source>
</evidence>
<organism evidence="4 5">
    <name type="scientific">Aerococcus urinae</name>
    <dbReference type="NCBI Taxonomy" id="1376"/>
    <lineage>
        <taxon>Bacteria</taxon>
        <taxon>Bacillati</taxon>
        <taxon>Bacillota</taxon>
        <taxon>Bacilli</taxon>
        <taxon>Lactobacillales</taxon>
        <taxon>Aerococcaceae</taxon>
        <taxon>Aerococcus</taxon>
    </lineage>
</organism>
<feature type="region of interest" description="Disordered" evidence="2">
    <location>
        <begin position="554"/>
        <end position="584"/>
    </location>
</feature>
<feature type="coiled-coil region" evidence="1">
    <location>
        <begin position="243"/>
        <end position="315"/>
    </location>
</feature>
<evidence type="ECO:0000313" key="5">
    <source>
        <dbReference type="Proteomes" id="UP000251923"/>
    </source>
</evidence>
<feature type="coiled-coil region" evidence="1">
    <location>
        <begin position="363"/>
        <end position="390"/>
    </location>
</feature>
<comment type="caution">
    <text evidence="4">The sequence shown here is derived from an EMBL/GenBank/DDBJ whole genome shotgun (WGS) entry which is preliminary data.</text>
</comment>
<protein>
    <submittedName>
        <fullName evidence="4">Uncharacterized protein</fullName>
    </submittedName>
</protein>
<sequence length="609" mass="71360">MSLLSIFKKKKQSKDTEEEEKDPLYGIDDELSEQIEAAASDEDNDEYGLNNLDENIDDSSMNEEEYQDIYASDPEMEEVDNHQIDQLENIELDDIQKDYDSYDQPTMDDYGYDFTTSQESIEENFEEDEPVFSRSLQRKDYELPSSDEYVQLTDYQTIVDLSKAESDIEKIKTYFKVNNHPELDQETADALKVKEQQGVDFYLNSPEFQQFINKYKDSISNIEAEAVDQLKSRYENSLAIDFEEDAKESIVDYLTEIEEKRDQQIDDYQNKETERYHKKLDDKKKQQDLELKQFQANQEAEYNNYQTEQESLKDSNIQSFTESENNKYESQKESALVEEIQKQKREEVKSLDYDKQQTLDSLKTRLNNEKSKFLEALAKYQENFNKLLENNQSKWLHEVTTKKQADEQKRQNDYKQEEIQLIRDKLKLREAELTASQSDDAKELEKLREEIKAFKEEQRNLQNQNSQQVSNGVYPQATMGYDPYLANFMDKLDRKVDHLSEKQKEESQPKQTNNYWLPAILAVLAILSIITAFATTYIVKGDSKAENAQAAVETVQPANTPVDSSSHDNNQEVSNPQPNEKIDDEEIKKLFMELQKEQDVKEPTESQKS</sequence>
<keyword evidence="3" id="KW-1133">Transmembrane helix</keyword>